<sequence>MRYPYPKRQRVKQFNQDYLVWPDNRSSRSPDVVKDRAVTEWVADNCLRMGSGSGTGLTKLGGNSETLEG</sequence>
<reference evidence="1" key="1">
    <citation type="journal article" date="2023" name="G3 (Bethesda)">
        <title>A reference genome for the long-term kleptoplast-retaining sea slug Elysia crispata morphotype clarki.</title>
        <authorList>
            <person name="Eastman K.E."/>
            <person name="Pendleton A.L."/>
            <person name="Shaikh M.A."/>
            <person name="Suttiyut T."/>
            <person name="Ogas R."/>
            <person name="Tomko P."/>
            <person name="Gavelis G."/>
            <person name="Widhalm J.R."/>
            <person name="Wisecaver J.H."/>
        </authorList>
    </citation>
    <scope>NUCLEOTIDE SEQUENCE</scope>
    <source>
        <strain evidence="1">ECLA1</strain>
    </source>
</reference>
<gene>
    <name evidence="1" type="ORF">RRG08_048281</name>
</gene>
<keyword evidence="2" id="KW-1185">Reference proteome</keyword>
<dbReference type="Proteomes" id="UP001283361">
    <property type="component" value="Unassembled WGS sequence"/>
</dbReference>
<comment type="caution">
    <text evidence="1">The sequence shown here is derived from an EMBL/GenBank/DDBJ whole genome shotgun (WGS) entry which is preliminary data.</text>
</comment>
<name>A0AAE0ZU57_9GAST</name>
<accession>A0AAE0ZU57</accession>
<dbReference type="AlphaFoldDB" id="A0AAE0ZU57"/>
<organism evidence="1 2">
    <name type="scientific">Elysia crispata</name>
    <name type="common">lettuce slug</name>
    <dbReference type="NCBI Taxonomy" id="231223"/>
    <lineage>
        <taxon>Eukaryota</taxon>
        <taxon>Metazoa</taxon>
        <taxon>Spiralia</taxon>
        <taxon>Lophotrochozoa</taxon>
        <taxon>Mollusca</taxon>
        <taxon>Gastropoda</taxon>
        <taxon>Heterobranchia</taxon>
        <taxon>Euthyneura</taxon>
        <taxon>Panpulmonata</taxon>
        <taxon>Sacoglossa</taxon>
        <taxon>Placobranchoidea</taxon>
        <taxon>Plakobranchidae</taxon>
        <taxon>Elysia</taxon>
    </lineage>
</organism>
<proteinExistence type="predicted"/>
<protein>
    <submittedName>
        <fullName evidence="1">Uncharacterized protein</fullName>
    </submittedName>
</protein>
<evidence type="ECO:0000313" key="2">
    <source>
        <dbReference type="Proteomes" id="UP001283361"/>
    </source>
</evidence>
<evidence type="ECO:0000313" key="1">
    <source>
        <dbReference type="EMBL" id="KAK3775071.1"/>
    </source>
</evidence>
<dbReference type="EMBL" id="JAWDGP010003357">
    <property type="protein sequence ID" value="KAK3775071.1"/>
    <property type="molecule type" value="Genomic_DNA"/>
</dbReference>